<comment type="caution">
    <text evidence="1">The sequence shown here is derived from an EMBL/GenBank/DDBJ whole genome shotgun (WGS) entry which is preliminary data.</text>
</comment>
<keyword evidence="2" id="KW-1185">Reference proteome</keyword>
<evidence type="ECO:0000313" key="2">
    <source>
        <dbReference type="Proteomes" id="UP000439983"/>
    </source>
</evidence>
<proteinExistence type="predicted"/>
<gene>
    <name evidence="1" type="ORF">GHK62_27905</name>
</gene>
<name>A0A6N7LP60_SINTE</name>
<reference evidence="1 2" key="1">
    <citation type="journal article" date="2013" name="Genome Biol.">
        <title>Comparative genomics of the core and accessory genomes of 48 Sinorhizobium strains comprising five genospecies.</title>
        <authorList>
            <person name="Sugawara M."/>
            <person name="Epstein B."/>
            <person name="Badgley B.D."/>
            <person name="Unno T."/>
            <person name="Xu L."/>
            <person name="Reese J."/>
            <person name="Gyaneshwar P."/>
            <person name="Denny R."/>
            <person name="Mudge J."/>
            <person name="Bharti A.K."/>
            <person name="Farmer A.D."/>
            <person name="May G.D."/>
            <person name="Woodward J.E."/>
            <person name="Medigue C."/>
            <person name="Vallenet D."/>
            <person name="Lajus A."/>
            <person name="Rouy Z."/>
            <person name="Martinez-Vaz B."/>
            <person name="Tiffin P."/>
            <person name="Young N.D."/>
            <person name="Sadowsky M.J."/>
        </authorList>
    </citation>
    <scope>NUCLEOTIDE SEQUENCE [LARGE SCALE GENOMIC DNA]</scope>
    <source>
        <strain evidence="1 2">USDA4894</strain>
    </source>
</reference>
<dbReference type="AlphaFoldDB" id="A0A6N7LP60"/>
<dbReference type="Proteomes" id="UP000439983">
    <property type="component" value="Unassembled WGS sequence"/>
</dbReference>
<dbReference type="EMBL" id="WITC01000120">
    <property type="protein sequence ID" value="MQX18414.1"/>
    <property type="molecule type" value="Genomic_DNA"/>
</dbReference>
<evidence type="ECO:0000313" key="1">
    <source>
        <dbReference type="EMBL" id="MQX18414.1"/>
    </source>
</evidence>
<dbReference type="RefSeq" id="WP_153442184.1">
    <property type="nucleotide sequence ID" value="NZ_JACIGA010000003.1"/>
</dbReference>
<accession>A0A6N7LP60</accession>
<organism evidence="1 2">
    <name type="scientific">Sinorhizobium terangae</name>
    <dbReference type="NCBI Taxonomy" id="110322"/>
    <lineage>
        <taxon>Bacteria</taxon>
        <taxon>Pseudomonadati</taxon>
        <taxon>Pseudomonadota</taxon>
        <taxon>Alphaproteobacteria</taxon>
        <taxon>Hyphomicrobiales</taxon>
        <taxon>Rhizobiaceae</taxon>
        <taxon>Sinorhizobium/Ensifer group</taxon>
        <taxon>Sinorhizobium</taxon>
    </lineage>
</organism>
<protein>
    <submittedName>
        <fullName evidence="1">Uncharacterized protein</fullName>
    </submittedName>
</protein>
<sequence length="48" mass="5370">MAPEQIDTLIIAALINAVPAVLREIRLWWFARKDSQNAAEKRLPPGDA</sequence>